<dbReference type="RefSeq" id="WP_144976915.1">
    <property type="nucleotide sequence ID" value="NZ_CP036289.1"/>
</dbReference>
<proteinExistence type="predicted"/>
<evidence type="ECO:0000313" key="3">
    <source>
        <dbReference type="Proteomes" id="UP000318626"/>
    </source>
</evidence>
<feature type="transmembrane region" description="Helical" evidence="1">
    <location>
        <begin position="188"/>
        <end position="208"/>
    </location>
</feature>
<evidence type="ECO:0000313" key="2">
    <source>
        <dbReference type="EMBL" id="QDU77795.1"/>
    </source>
</evidence>
<sequence length="262" mass="29371">MGSIYELPTWVIVGSIFILTFIANEVGFLAGRREGKNDSEGARTVSNGLKASILGLAALLLGFSFSTTTAKHYQRQRLVLEEANAIGTCYLRAGLLSDPQRSELQQGLERFTELRLKRFEFALDHDTYHETLKQMQVELDSIWRTVETTMQSQPDRIVPSQIVPAANSVIDLNTTREWSARNHMPQPVLILLCICIIVSSMITGHSSGQVGKRYLGLWVAFNVLLTLVLFVILDFDRPRRGLIQVDHQPMVEVLETMQPAAS</sequence>
<accession>A0A518CEZ9</accession>
<dbReference type="KEGG" id="bvo:Pan97_48740"/>
<keyword evidence="1" id="KW-0812">Transmembrane</keyword>
<dbReference type="InterPro" id="IPR025333">
    <property type="entry name" value="DUF4239"/>
</dbReference>
<keyword evidence="1" id="KW-1133">Transmembrane helix</keyword>
<protein>
    <recommendedName>
        <fullName evidence="4">DUF4239 domain-containing protein</fullName>
    </recommendedName>
</protein>
<dbReference type="Pfam" id="PF14023">
    <property type="entry name" value="Bestrophin-like"/>
    <property type="match status" value="1"/>
</dbReference>
<reference evidence="3" key="1">
    <citation type="submission" date="2019-02" db="EMBL/GenBank/DDBJ databases">
        <title>Deep-cultivation of Planctomycetes and their phenomic and genomic characterization uncovers novel biology.</title>
        <authorList>
            <person name="Wiegand S."/>
            <person name="Jogler M."/>
            <person name="Boedeker C."/>
            <person name="Pinto D."/>
            <person name="Vollmers J."/>
            <person name="Rivas-Marin E."/>
            <person name="Kohn T."/>
            <person name="Peeters S.H."/>
            <person name="Heuer A."/>
            <person name="Rast P."/>
            <person name="Oberbeckmann S."/>
            <person name="Bunk B."/>
            <person name="Jeske O."/>
            <person name="Meyerdierks A."/>
            <person name="Storesund J.E."/>
            <person name="Kallscheuer N."/>
            <person name="Luecker S."/>
            <person name="Lage O.M."/>
            <person name="Pohl T."/>
            <person name="Merkel B.J."/>
            <person name="Hornburger P."/>
            <person name="Mueller R.-W."/>
            <person name="Bruemmer F."/>
            <person name="Labrenz M."/>
            <person name="Spormann A.M."/>
            <person name="Op den Camp H."/>
            <person name="Overmann J."/>
            <person name="Amann R."/>
            <person name="Jetten M.S.M."/>
            <person name="Mascher T."/>
            <person name="Medema M.H."/>
            <person name="Devos D.P."/>
            <person name="Kaster A.-K."/>
            <person name="Ovreas L."/>
            <person name="Rohde M."/>
            <person name="Galperin M.Y."/>
            <person name="Jogler C."/>
        </authorList>
    </citation>
    <scope>NUCLEOTIDE SEQUENCE [LARGE SCALE GENOMIC DNA]</scope>
    <source>
        <strain evidence="3">Pan97</strain>
    </source>
</reference>
<dbReference type="AlphaFoldDB" id="A0A518CEZ9"/>
<dbReference type="OrthoDB" id="272864at2"/>
<feature type="transmembrane region" description="Helical" evidence="1">
    <location>
        <begin position="51"/>
        <end position="70"/>
    </location>
</feature>
<dbReference type="EMBL" id="CP036289">
    <property type="protein sequence ID" value="QDU77795.1"/>
    <property type="molecule type" value="Genomic_DNA"/>
</dbReference>
<name>A0A518CEZ9_9BACT</name>
<organism evidence="2 3">
    <name type="scientific">Bremerella volcania</name>
    <dbReference type="NCBI Taxonomy" id="2527984"/>
    <lineage>
        <taxon>Bacteria</taxon>
        <taxon>Pseudomonadati</taxon>
        <taxon>Planctomycetota</taxon>
        <taxon>Planctomycetia</taxon>
        <taxon>Pirellulales</taxon>
        <taxon>Pirellulaceae</taxon>
        <taxon>Bremerella</taxon>
    </lineage>
</organism>
<dbReference type="Proteomes" id="UP000318626">
    <property type="component" value="Chromosome"/>
</dbReference>
<evidence type="ECO:0008006" key="4">
    <source>
        <dbReference type="Google" id="ProtNLM"/>
    </source>
</evidence>
<gene>
    <name evidence="2" type="ORF">Pan97_48740</name>
</gene>
<evidence type="ECO:0000256" key="1">
    <source>
        <dbReference type="SAM" id="Phobius"/>
    </source>
</evidence>
<feature type="transmembrane region" description="Helical" evidence="1">
    <location>
        <begin position="7"/>
        <end position="31"/>
    </location>
</feature>
<keyword evidence="1" id="KW-0472">Membrane</keyword>
<feature type="transmembrane region" description="Helical" evidence="1">
    <location>
        <begin position="214"/>
        <end position="233"/>
    </location>
</feature>
<keyword evidence="3" id="KW-1185">Reference proteome</keyword>